<dbReference type="Pfam" id="PF15769">
    <property type="entry name" value="DUF4698"/>
    <property type="match status" value="2"/>
</dbReference>
<dbReference type="AlphaFoldDB" id="A0A9D3M2I5"/>
<dbReference type="InterPro" id="IPR031526">
    <property type="entry name" value="DUF4698"/>
</dbReference>
<feature type="region of interest" description="Disordered" evidence="1">
    <location>
        <begin position="559"/>
        <end position="593"/>
    </location>
</feature>
<evidence type="ECO:0000256" key="1">
    <source>
        <dbReference type="SAM" id="MobiDB-lite"/>
    </source>
</evidence>
<dbReference type="PANTHER" id="PTHR34754">
    <property type="entry name" value="COILED-COIL DOMAIN-CONTAINING PROTEIN 60"/>
    <property type="match status" value="1"/>
</dbReference>
<dbReference type="Proteomes" id="UP001044222">
    <property type="component" value="Chromosome 10"/>
</dbReference>
<organism evidence="2 3">
    <name type="scientific">Anguilla anguilla</name>
    <name type="common">European freshwater eel</name>
    <name type="synonym">Muraena anguilla</name>
    <dbReference type="NCBI Taxonomy" id="7936"/>
    <lineage>
        <taxon>Eukaryota</taxon>
        <taxon>Metazoa</taxon>
        <taxon>Chordata</taxon>
        <taxon>Craniata</taxon>
        <taxon>Vertebrata</taxon>
        <taxon>Euteleostomi</taxon>
        <taxon>Actinopterygii</taxon>
        <taxon>Neopterygii</taxon>
        <taxon>Teleostei</taxon>
        <taxon>Anguilliformes</taxon>
        <taxon>Anguillidae</taxon>
        <taxon>Anguilla</taxon>
    </lineage>
</organism>
<name>A0A9D3M2I5_ANGAN</name>
<feature type="region of interest" description="Disordered" evidence="1">
    <location>
        <begin position="339"/>
        <end position="368"/>
    </location>
</feature>
<dbReference type="PANTHER" id="PTHR34754:SF1">
    <property type="entry name" value="COILED-COIL DOMAIN-CONTAINING PROTEIN 60"/>
    <property type="match status" value="1"/>
</dbReference>
<feature type="compositionally biased region" description="Basic and acidic residues" evidence="1">
    <location>
        <begin position="158"/>
        <end position="174"/>
    </location>
</feature>
<feature type="compositionally biased region" description="Low complexity" evidence="1">
    <location>
        <begin position="353"/>
        <end position="362"/>
    </location>
</feature>
<dbReference type="EMBL" id="JAFIRN010000010">
    <property type="protein sequence ID" value="KAG5840429.1"/>
    <property type="molecule type" value="Genomic_DNA"/>
</dbReference>
<comment type="caution">
    <text evidence="2">The sequence shown here is derived from an EMBL/GenBank/DDBJ whole genome shotgun (WGS) entry which is preliminary data.</text>
</comment>
<feature type="region of interest" description="Disordered" evidence="1">
    <location>
        <begin position="158"/>
        <end position="225"/>
    </location>
</feature>
<proteinExistence type="predicted"/>
<gene>
    <name evidence="2" type="ORF">ANANG_G00188720</name>
</gene>
<evidence type="ECO:0000313" key="2">
    <source>
        <dbReference type="EMBL" id="KAG5840429.1"/>
    </source>
</evidence>
<reference evidence="2" key="1">
    <citation type="submission" date="2021-01" db="EMBL/GenBank/DDBJ databases">
        <title>A chromosome-scale assembly of European eel, Anguilla anguilla.</title>
        <authorList>
            <person name="Henkel C."/>
            <person name="Jong-Raadsen S.A."/>
            <person name="Dufour S."/>
            <person name="Weltzien F.-A."/>
            <person name="Palstra A.P."/>
            <person name="Pelster B."/>
            <person name="Spaink H.P."/>
            <person name="Van Den Thillart G.E."/>
            <person name="Jansen H."/>
            <person name="Zahm M."/>
            <person name="Klopp C."/>
            <person name="Cedric C."/>
            <person name="Louis A."/>
            <person name="Berthelot C."/>
            <person name="Parey E."/>
            <person name="Roest Crollius H."/>
            <person name="Montfort J."/>
            <person name="Robinson-Rechavi M."/>
            <person name="Bucao C."/>
            <person name="Bouchez O."/>
            <person name="Gislard M."/>
            <person name="Lluch J."/>
            <person name="Milhes M."/>
            <person name="Lampietro C."/>
            <person name="Lopez Roques C."/>
            <person name="Donnadieu C."/>
            <person name="Braasch I."/>
            <person name="Desvignes T."/>
            <person name="Postlethwait J."/>
            <person name="Bobe J."/>
            <person name="Guiguen Y."/>
            <person name="Dirks R."/>
        </authorList>
    </citation>
    <scope>NUCLEOTIDE SEQUENCE</scope>
    <source>
        <strain evidence="2">Tag_6206</strain>
        <tissue evidence="2">Liver</tissue>
    </source>
</reference>
<accession>A0A9D3M2I5</accession>
<keyword evidence="3" id="KW-1185">Reference proteome</keyword>
<evidence type="ECO:0000313" key="3">
    <source>
        <dbReference type="Proteomes" id="UP001044222"/>
    </source>
</evidence>
<sequence>MPVHQNKTLDPSHFVVIKPLAVRPPVGLKLQDWSSGKHGVSEPSREQVFRGNYHRRQQLSQQACRRPYGETGEPLYAESVKAFGSLKRVDEKTRNGWSASDRAISTAILKPTGRSMSPAREDSSTLKNHLGHVRRLMSAVRQGRGYFQLLQKEERELQEAQTMERRRREEKQRTECQPPCYDSDSDSESPLRAAFSAGGSRPIGGSGRRKKLPAGRPFTPLHHSLSSPQLGSVALEPLFRQLCCLNWLLEAVTLNPPGRTGPVSSCWDVTDPGRSRVTVKALNKEKAVEMRWDQFISQPKPRRAPSRGRCSFSGRPLRRVSVFSLASSSATTPTLRSLSSLALGPDEAPPPGGAAASEESSLQGPGEQIGGARAWAEIGHTFSGCCQRQFPSEAALSRQPVCEKQVLHVGGGEGLLPGAPQELTLSLNSSLDSRARNRWDSGVLTFRSLCRGGMSTPRSRPVTVTSGSRGVPEAVSRPCEDGVWLTRLIAGLPETALRDRRVGRILEKLRRFADGRSLRIRPPAFLKVLGACSRGSCALLICAWPSRSFGSTWCRWPKRSTTSGSDPESPCPIRPGVTRPGRERGDPLTGGGE</sequence>
<protein>
    <submittedName>
        <fullName evidence="2">Uncharacterized protein</fullName>
    </submittedName>
</protein>